<evidence type="ECO:0000313" key="1">
    <source>
        <dbReference type="EMBL" id="GBL73741.1"/>
    </source>
</evidence>
<keyword evidence="2" id="KW-1185">Reference proteome</keyword>
<sequence length="43" mass="4728">FGPHVPLFAIHAGELEAILLPGTDNKCCRNNGEIALEEENFTF</sequence>
<dbReference type="Proteomes" id="UP000499080">
    <property type="component" value="Unassembled WGS sequence"/>
</dbReference>
<proteinExistence type="predicted"/>
<feature type="non-terminal residue" evidence="1">
    <location>
        <position position="1"/>
    </location>
</feature>
<name>A0A4Y2A1P1_ARAVE</name>
<accession>A0A4Y2A1P1</accession>
<comment type="caution">
    <text evidence="1">The sequence shown here is derived from an EMBL/GenBank/DDBJ whole genome shotgun (WGS) entry which is preliminary data.</text>
</comment>
<dbReference type="AlphaFoldDB" id="A0A4Y2A1P1"/>
<protein>
    <submittedName>
        <fullName evidence="1">Uncharacterized protein</fullName>
    </submittedName>
</protein>
<evidence type="ECO:0000313" key="2">
    <source>
        <dbReference type="Proteomes" id="UP000499080"/>
    </source>
</evidence>
<gene>
    <name evidence="1" type="ORF">AVEN_61724_1</name>
</gene>
<reference evidence="1 2" key="1">
    <citation type="journal article" date="2019" name="Sci. Rep.">
        <title>Orb-weaving spider Araneus ventricosus genome elucidates the spidroin gene catalogue.</title>
        <authorList>
            <person name="Kono N."/>
            <person name="Nakamura H."/>
            <person name="Ohtoshi R."/>
            <person name="Moran D.A.P."/>
            <person name="Shinohara A."/>
            <person name="Yoshida Y."/>
            <person name="Fujiwara M."/>
            <person name="Mori M."/>
            <person name="Tomita M."/>
            <person name="Arakawa K."/>
        </authorList>
    </citation>
    <scope>NUCLEOTIDE SEQUENCE [LARGE SCALE GENOMIC DNA]</scope>
</reference>
<organism evidence="1 2">
    <name type="scientific">Araneus ventricosus</name>
    <name type="common">Orbweaver spider</name>
    <name type="synonym">Epeira ventricosa</name>
    <dbReference type="NCBI Taxonomy" id="182803"/>
    <lineage>
        <taxon>Eukaryota</taxon>
        <taxon>Metazoa</taxon>
        <taxon>Ecdysozoa</taxon>
        <taxon>Arthropoda</taxon>
        <taxon>Chelicerata</taxon>
        <taxon>Arachnida</taxon>
        <taxon>Araneae</taxon>
        <taxon>Araneomorphae</taxon>
        <taxon>Entelegynae</taxon>
        <taxon>Araneoidea</taxon>
        <taxon>Araneidae</taxon>
        <taxon>Araneus</taxon>
    </lineage>
</organism>
<dbReference type="EMBL" id="BGPR01079271">
    <property type="protein sequence ID" value="GBL73741.1"/>
    <property type="molecule type" value="Genomic_DNA"/>
</dbReference>